<evidence type="ECO:0000256" key="1">
    <source>
        <dbReference type="SAM" id="Phobius"/>
    </source>
</evidence>
<dbReference type="EMBL" id="PEUX01000004">
    <property type="protein sequence ID" value="PIV10480.1"/>
    <property type="molecule type" value="Genomic_DNA"/>
</dbReference>
<keyword evidence="1" id="KW-0472">Membrane</keyword>
<keyword evidence="1" id="KW-1133">Transmembrane helix</keyword>
<evidence type="ECO:0000313" key="2">
    <source>
        <dbReference type="EMBL" id="PIV10480.1"/>
    </source>
</evidence>
<sequence>MSIVYAFLDIFLVIVAAIIFLMLLIHGIFLLHRAIKFSLYWDTGILADIGRCIKGILFFVIGLTGLITALAYFLWFL</sequence>
<accession>A0A2M7BV92</accession>
<feature type="transmembrane region" description="Helical" evidence="1">
    <location>
        <begin position="6"/>
        <end position="31"/>
    </location>
</feature>
<keyword evidence="1" id="KW-0812">Transmembrane</keyword>
<dbReference type="Proteomes" id="UP000229894">
    <property type="component" value="Unassembled WGS sequence"/>
</dbReference>
<dbReference type="AlphaFoldDB" id="A0A2M7BV92"/>
<organism evidence="2 3">
    <name type="scientific">Candidatus Portnoybacteria bacterium CG03_land_8_20_14_0_80_41_10</name>
    <dbReference type="NCBI Taxonomy" id="1974808"/>
    <lineage>
        <taxon>Bacteria</taxon>
        <taxon>Candidatus Portnoyibacteriota</taxon>
    </lineage>
</organism>
<reference evidence="3" key="1">
    <citation type="submission" date="2017-09" db="EMBL/GenBank/DDBJ databases">
        <title>Depth-based differentiation of microbial function through sediment-hosted aquifers and enrichment of novel symbionts in the deep terrestrial subsurface.</title>
        <authorList>
            <person name="Probst A.J."/>
            <person name="Ladd B."/>
            <person name="Jarett J.K."/>
            <person name="Geller-Mcgrath D.E."/>
            <person name="Sieber C.M.K."/>
            <person name="Emerson J.B."/>
            <person name="Anantharaman K."/>
            <person name="Thomas B.C."/>
            <person name="Malmstrom R."/>
            <person name="Stieglmeier M."/>
            <person name="Klingl A."/>
            <person name="Woyke T."/>
            <person name="Ryan C.M."/>
            <person name="Banfield J.F."/>
        </authorList>
    </citation>
    <scope>NUCLEOTIDE SEQUENCE [LARGE SCALE GENOMIC DNA]</scope>
</reference>
<gene>
    <name evidence="2" type="ORF">COS49_00300</name>
</gene>
<feature type="transmembrane region" description="Helical" evidence="1">
    <location>
        <begin position="52"/>
        <end position="75"/>
    </location>
</feature>
<proteinExistence type="predicted"/>
<comment type="caution">
    <text evidence="2">The sequence shown here is derived from an EMBL/GenBank/DDBJ whole genome shotgun (WGS) entry which is preliminary data.</text>
</comment>
<name>A0A2M7BV92_9BACT</name>
<protein>
    <submittedName>
        <fullName evidence="2">Uncharacterized protein</fullName>
    </submittedName>
</protein>
<evidence type="ECO:0000313" key="3">
    <source>
        <dbReference type="Proteomes" id="UP000229894"/>
    </source>
</evidence>